<sequence length="48" mass="5329">MLSFLDHGARVGATAAERRFLAAGHPARFKMRISCIFFHDVSARLSLP</sequence>
<dbReference type="RefSeq" id="WP_179148640.1">
    <property type="nucleotide sequence ID" value="NZ_JASGXL010000010.1"/>
</dbReference>
<reference evidence="1 2" key="2">
    <citation type="journal article" date="2017" name="Front. Microbiol.">
        <title>Genomics Reveals a Unique Clone of Burkholderia cenocepacia Harboring an Actively Excising Novel Genomic Island.</title>
        <authorList>
            <person name="Patil P.P."/>
            <person name="Mali S."/>
            <person name="Midha S."/>
            <person name="Gautam V."/>
            <person name="Dash L."/>
            <person name="Kumar S."/>
            <person name="Shastri J."/>
            <person name="Singhal L."/>
            <person name="Patil P.B."/>
        </authorList>
    </citation>
    <scope>NUCLEOTIDE SEQUENCE [LARGE SCALE GENOMIC DNA]</scope>
    <source>
        <strain evidence="1 2">BC-19</strain>
    </source>
</reference>
<proteinExistence type="predicted"/>
<dbReference type="Proteomes" id="UP000191686">
    <property type="component" value="Unassembled WGS sequence"/>
</dbReference>
<comment type="caution">
    <text evidence="1">The sequence shown here is derived from an EMBL/GenBank/DDBJ whole genome shotgun (WGS) entry which is preliminary data.</text>
</comment>
<accession>A0ABD4U604</accession>
<reference evidence="1 2" key="1">
    <citation type="journal article" date="2017" name="Front. Microbiol.">
        <title>Genomics reveals a unique clone of Burkholderia cenocepacia harbouring an actively excising novel genomic island.</title>
        <authorList>
            <person name="Patil P."/>
            <person name="Mali S."/>
            <person name="Midha S."/>
            <person name="Gautam V."/>
            <person name="Dash L."/>
            <person name="Kumar S."/>
            <person name="Shastri J."/>
            <person name="Singhal L."/>
            <person name="Patil P.B."/>
        </authorList>
    </citation>
    <scope>NUCLEOTIDE SEQUENCE [LARGE SCALE GENOMIC DNA]</scope>
    <source>
        <strain evidence="1 2">BC-19</strain>
    </source>
</reference>
<dbReference type="EMBL" id="JYMX02000001">
    <property type="protein sequence ID" value="MCW3709875.1"/>
    <property type="molecule type" value="Genomic_DNA"/>
</dbReference>
<protein>
    <submittedName>
        <fullName evidence="1">Uncharacterized protein</fullName>
    </submittedName>
</protein>
<evidence type="ECO:0000313" key="1">
    <source>
        <dbReference type="EMBL" id="MCW3709875.1"/>
    </source>
</evidence>
<gene>
    <name evidence="1" type="ORF">UE95_001135</name>
</gene>
<name>A0ABD4U604_9BURK</name>
<evidence type="ECO:0000313" key="2">
    <source>
        <dbReference type="Proteomes" id="UP000191686"/>
    </source>
</evidence>
<dbReference type="AlphaFoldDB" id="A0ABD4U604"/>
<organism evidence="1 2">
    <name type="scientific">Burkholderia cenocepacia</name>
    <dbReference type="NCBI Taxonomy" id="95486"/>
    <lineage>
        <taxon>Bacteria</taxon>
        <taxon>Pseudomonadati</taxon>
        <taxon>Pseudomonadota</taxon>
        <taxon>Betaproteobacteria</taxon>
        <taxon>Burkholderiales</taxon>
        <taxon>Burkholderiaceae</taxon>
        <taxon>Burkholderia</taxon>
        <taxon>Burkholderia cepacia complex</taxon>
    </lineage>
</organism>